<feature type="region of interest" description="Disordered" evidence="1">
    <location>
        <begin position="134"/>
        <end position="157"/>
    </location>
</feature>
<evidence type="ECO:0000313" key="3">
    <source>
        <dbReference type="Proteomes" id="UP000186176"/>
    </source>
</evidence>
<feature type="compositionally biased region" description="Basic and acidic residues" evidence="1">
    <location>
        <begin position="141"/>
        <end position="157"/>
    </location>
</feature>
<reference evidence="2 3" key="1">
    <citation type="submission" date="2016-10" db="EMBL/GenBank/DDBJ databases">
        <title>Reductive evolution of mitochondrial metabolism and differential evolution of invasion-related proteins in Cryptosporidium.</title>
        <authorList>
            <person name="Liu S."/>
            <person name="Roellig D.M."/>
            <person name="Guo Y."/>
            <person name="Li N."/>
            <person name="Frace M.A."/>
            <person name="Tang K."/>
            <person name="Zhang L."/>
            <person name="Feng Y."/>
            <person name="Xiao L."/>
        </authorList>
    </citation>
    <scope>NUCLEOTIDE SEQUENCE [LARGE SCALE GENOMIC DNA]</scope>
    <source>
        <strain evidence="2">39726</strain>
    </source>
</reference>
<dbReference type="AlphaFoldDB" id="A0A1J4MII1"/>
<protein>
    <submittedName>
        <fullName evidence="2">Uncharacterized protein</fullName>
    </submittedName>
</protein>
<gene>
    <name evidence="2" type="ORF">cubi_02507</name>
</gene>
<dbReference type="OrthoDB" id="335959at2759"/>
<evidence type="ECO:0000256" key="1">
    <source>
        <dbReference type="SAM" id="MobiDB-lite"/>
    </source>
</evidence>
<name>A0A1J4MII1_9CRYT</name>
<dbReference type="GeneID" id="39979297"/>
<dbReference type="Proteomes" id="UP000186176">
    <property type="component" value="Unassembled WGS sequence"/>
</dbReference>
<evidence type="ECO:0000313" key="2">
    <source>
        <dbReference type="EMBL" id="OII73275.1"/>
    </source>
</evidence>
<sequence length="204" mass="23736">MVISKYFSFIEGKEIGTRTRVGTGSEALVVTNTPENAQKNQPAIKYSWFLEDPNEEDLKGRSINNDTTTQFVNTSIPYKIKDEDYKLTSNVSYNQEKYRDFLYLNQVGILVRFDEYALNVDLLLEGTEDKNASINMKSKHERSLEDQTKENRIDNSSDKDLSLHSLRRNRGKDGLIYSLFQLISQDWLLGWGFICNYFKEFILK</sequence>
<proteinExistence type="predicted"/>
<dbReference type="RefSeq" id="XP_028874639.1">
    <property type="nucleotide sequence ID" value="XM_029019518.1"/>
</dbReference>
<accession>A0A1J4MII1</accession>
<keyword evidence="3" id="KW-1185">Reference proteome</keyword>
<organism evidence="2 3">
    <name type="scientific">Cryptosporidium ubiquitum</name>
    <dbReference type="NCBI Taxonomy" id="857276"/>
    <lineage>
        <taxon>Eukaryota</taxon>
        <taxon>Sar</taxon>
        <taxon>Alveolata</taxon>
        <taxon>Apicomplexa</taxon>
        <taxon>Conoidasida</taxon>
        <taxon>Coccidia</taxon>
        <taxon>Eucoccidiorida</taxon>
        <taxon>Eimeriorina</taxon>
        <taxon>Cryptosporidiidae</taxon>
        <taxon>Cryptosporidium</taxon>
    </lineage>
</organism>
<comment type="caution">
    <text evidence="2">The sequence shown here is derived from an EMBL/GenBank/DDBJ whole genome shotgun (WGS) entry which is preliminary data.</text>
</comment>
<dbReference type="VEuPathDB" id="CryptoDB:cubi_02507"/>
<dbReference type="EMBL" id="LRBP01000017">
    <property type="protein sequence ID" value="OII73275.1"/>
    <property type="molecule type" value="Genomic_DNA"/>
</dbReference>